<dbReference type="InterPro" id="IPR029058">
    <property type="entry name" value="AB_hydrolase_fold"/>
</dbReference>
<reference evidence="6" key="2">
    <citation type="submission" date="2022-09" db="EMBL/GenBank/DDBJ databases">
        <title>Rouxiella aceris sp. nov., isolated from tree sap and emended description of the genus Rhouxiella.</title>
        <authorList>
            <person name="Kim I.S."/>
        </authorList>
    </citation>
    <scope>NUCLEOTIDE SEQUENCE</scope>
    <source>
        <strain evidence="6">SAP-2</strain>
    </source>
</reference>
<comment type="pathway">
    <text evidence="3">Quinol/quinone metabolism; menaquinone biosynthesis.</text>
</comment>
<dbReference type="GO" id="GO:0009234">
    <property type="term" value="P:menaquinone biosynthetic process"/>
    <property type="evidence" value="ECO:0007669"/>
    <property type="project" value="UniProtKB-UniRule"/>
</dbReference>
<organism evidence="6 7">
    <name type="scientific">Rouxiella silvae</name>
    <dbReference type="NCBI Taxonomy" id="1646373"/>
    <lineage>
        <taxon>Bacteria</taxon>
        <taxon>Pseudomonadati</taxon>
        <taxon>Pseudomonadota</taxon>
        <taxon>Gammaproteobacteria</taxon>
        <taxon>Enterobacterales</taxon>
        <taxon>Yersiniaceae</taxon>
        <taxon>Rouxiella</taxon>
    </lineage>
</organism>
<dbReference type="AlphaFoldDB" id="A0AA40X0M9"/>
<keyword evidence="2 3" id="KW-0456">Lyase</keyword>
<dbReference type="EMBL" id="JADMKS010000003">
    <property type="protein sequence ID" value="MBF6636590.1"/>
    <property type="molecule type" value="Genomic_DNA"/>
</dbReference>
<dbReference type="HAMAP" id="MF_01660">
    <property type="entry name" value="MenH"/>
    <property type="match status" value="1"/>
</dbReference>
<dbReference type="GO" id="GO:0070205">
    <property type="term" value="F:2-succinyl-6-hydroxy-2,4-cyclohexadiene-1-carboxylate synthase activity"/>
    <property type="evidence" value="ECO:0007669"/>
    <property type="project" value="UniProtKB-UniRule"/>
</dbReference>
<keyword evidence="1 3" id="KW-0474">Menaquinone biosynthesis</keyword>
<dbReference type="EC" id="4.2.99.20" evidence="3 4"/>
<dbReference type="InterPro" id="IPR022485">
    <property type="entry name" value="SHCHC_synthase_MenH"/>
</dbReference>
<dbReference type="Gene3D" id="3.40.50.1820">
    <property type="entry name" value="alpha/beta hydrolase"/>
    <property type="match status" value="1"/>
</dbReference>
<evidence type="ECO:0000256" key="4">
    <source>
        <dbReference type="NCBIfam" id="TIGR03695"/>
    </source>
</evidence>
<comment type="subunit">
    <text evidence="3">Monomer.</text>
</comment>
<name>A0AA40X0M9_9GAMM</name>
<evidence type="ECO:0000256" key="3">
    <source>
        <dbReference type="HAMAP-Rule" id="MF_01660"/>
    </source>
</evidence>
<evidence type="ECO:0000256" key="2">
    <source>
        <dbReference type="ARBA" id="ARBA00023239"/>
    </source>
</evidence>
<proteinExistence type="inferred from homology"/>
<feature type="domain" description="AB hydrolase-1" evidence="5">
    <location>
        <begin position="20"/>
        <end position="248"/>
    </location>
</feature>
<sequence length="283" mass="31968">MTLSCARINGDTFDDTRPWLVFLHGFLGNGADWCSLLKHLAHWRCLLVDLPGHGASAHVTAAGFADLSQRLSCTLKQHGISQYWLIGYSLGGRVALYHACHGEHSGLQGLVIEGGHPGLETVSQRQSRQQHDRRWCEKLQRMPLQNFLAQWYRQPVFHDLSAAQRTSLIQLRLANDPLRLAAIFTATSLALQPDLRPQIRKLCVPYLWLCGGEDEKFLSLARRSNLPITAIEGAGHNVHRAQPALFAHRLTEFIYLNRLNENRDDSYRREMPLCAPQLARLLG</sequence>
<comment type="similarity">
    <text evidence="3">Belongs to the AB hydrolase superfamily. MenH family.</text>
</comment>
<comment type="caution">
    <text evidence="6">The sequence shown here is derived from an EMBL/GenBank/DDBJ whole genome shotgun (WGS) entry which is preliminary data.</text>
</comment>
<protein>
    <recommendedName>
        <fullName evidence="3 4">2-succinyl-6-hydroxy-2,4-cyclohexadiene-1-carboxylate synthase</fullName>
        <shortName evidence="3">SHCHC synthase</shortName>
        <ecNumber evidence="3 4">4.2.99.20</ecNumber>
    </recommendedName>
</protein>
<dbReference type="RefSeq" id="WP_194977813.1">
    <property type="nucleotide sequence ID" value="NZ_JADMKS010000003.1"/>
</dbReference>
<evidence type="ECO:0000313" key="6">
    <source>
        <dbReference type="EMBL" id="MBF6636590.1"/>
    </source>
</evidence>
<reference evidence="6" key="1">
    <citation type="submission" date="2020-11" db="EMBL/GenBank/DDBJ databases">
        <authorList>
            <person name="Lee S.D."/>
        </authorList>
    </citation>
    <scope>NUCLEOTIDE SEQUENCE</scope>
    <source>
        <strain evidence="6">SAP-2</strain>
    </source>
</reference>
<gene>
    <name evidence="3 6" type="primary">menH</name>
    <name evidence="6" type="ORF">ITX54_07975</name>
</gene>
<dbReference type="SUPFAM" id="SSF53474">
    <property type="entry name" value="alpha/beta-Hydrolases"/>
    <property type="match status" value="1"/>
</dbReference>
<dbReference type="PANTHER" id="PTHR42916:SF1">
    <property type="entry name" value="PROTEIN PHYLLO, CHLOROPLASTIC"/>
    <property type="match status" value="1"/>
</dbReference>
<dbReference type="NCBIfam" id="NF008340">
    <property type="entry name" value="PRK11126.1"/>
    <property type="match status" value="1"/>
</dbReference>
<accession>A0AA40X0M9</accession>
<evidence type="ECO:0000256" key="1">
    <source>
        <dbReference type="ARBA" id="ARBA00022428"/>
    </source>
</evidence>
<comment type="pathway">
    <text evidence="3">Quinol/quinone metabolism; 1,4-dihydroxy-2-naphthoate biosynthesis; 1,4-dihydroxy-2-naphthoate from chorismate: step 3/7.</text>
</comment>
<comment type="function">
    <text evidence="3">Catalyzes a proton abstraction reaction that results in 2,5-elimination of pyruvate from 2-succinyl-5-enolpyruvyl-6-hydroxy-3-cyclohexene-1-carboxylate (SEPHCHC) and the formation of 2-succinyl-6-hydroxy-2,4-cyclohexadiene-1-carboxylate (SHCHC).</text>
</comment>
<dbReference type="InterPro" id="IPR000073">
    <property type="entry name" value="AB_hydrolase_1"/>
</dbReference>
<dbReference type="Pfam" id="PF12697">
    <property type="entry name" value="Abhydrolase_6"/>
    <property type="match status" value="1"/>
</dbReference>
<dbReference type="PANTHER" id="PTHR42916">
    <property type="entry name" value="2-SUCCINYL-5-ENOLPYRUVYL-6-HYDROXY-3-CYCLOHEXENE-1-CARBOXYLATE SYNTHASE"/>
    <property type="match status" value="1"/>
</dbReference>
<comment type="catalytic activity">
    <reaction evidence="3">
        <text>5-enolpyruvoyl-6-hydroxy-2-succinyl-cyclohex-3-ene-1-carboxylate = (1R,6R)-6-hydroxy-2-succinyl-cyclohexa-2,4-diene-1-carboxylate + pyruvate</text>
        <dbReference type="Rhea" id="RHEA:25597"/>
        <dbReference type="ChEBI" id="CHEBI:15361"/>
        <dbReference type="ChEBI" id="CHEBI:58689"/>
        <dbReference type="ChEBI" id="CHEBI:58818"/>
        <dbReference type="EC" id="4.2.99.20"/>
    </reaction>
</comment>
<dbReference type="NCBIfam" id="TIGR03695">
    <property type="entry name" value="menH_SHCHC"/>
    <property type="match status" value="1"/>
</dbReference>
<dbReference type="Proteomes" id="UP000705283">
    <property type="component" value="Unassembled WGS sequence"/>
</dbReference>
<evidence type="ECO:0000313" key="7">
    <source>
        <dbReference type="Proteomes" id="UP000705283"/>
    </source>
</evidence>
<evidence type="ECO:0000259" key="5">
    <source>
        <dbReference type="Pfam" id="PF12697"/>
    </source>
</evidence>